<protein>
    <submittedName>
        <fullName evidence="3">Uncharacterized protein</fullName>
    </submittedName>
</protein>
<proteinExistence type="predicted"/>
<dbReference type="RefSeq" id="XP_025407308.1">
    <property type="nucleotide sequence ID" value="XM_025551523.1"/>
</dbReference>
<dbReference type="Proteomes" id="UP000694846">
    <property type="component" value="Unplaced"/>
</dbReference>
<dbReference type="GeneID" id="112681257"/>
<feature type="compositionally biased region" description="Basic and acidic residues" evidence="1">
    <location>
        <begin position="107"/>
        <end position="118"/>
    </location>
</feature>
<name>A0A8B8F954_9HEMI</name>
<feature type="compositionally biased region" description="Basic and acidic residues" evidence="1">
    <location>
        <begin position="182"/>
        <end position="212"/>
    </location>
</feature>
<accession>A0A8B8F954</accession>
<evidence type="ECO:0000256" key="1">
    <source>
        <dbReference type="SAM" id="MobiDB-lite"/>
    </source>
</evidence>
<feature type="region of interest" description="Disordered" evidence="1">
    <location>
        <begin position="107"/>
        <end position="252"/>
    </location>
</feature>
<keyword evidence="2" id="KW-1185">Reference proteome</keyword>
<sequence length="340" mass="37371">MDVIPQTFTADEDVSSEVSLSMATDVTDAHRPMCYNGFEYVKPTWRRCSKPDMMVDEKPATKCMPPVAENIPVAGSTWAVGEGDESASAQDPQHSYEAVRAAIERKAAKPPLDAHERTAALPRAANELTVAKPPRATRKRTATKPPRDAHERTAAGPRSTDGRTGAGSRATVGRTAAKPPRATRERTVAKPPRAMRERTVAKQPRATKERTAPKPPRATNERTAAKPPRAMREQTTAKPPRDVHERAAAKPQATVAVIDRRSLAARTAAMNGTDRVPQPIATRVKNAYLPTKSYVMPGSSSTAYAELQRKRAQEVRNQNYMLMTRILKTKSLLPAYRKRP</sequence>
<evidence type="ECO:0000313" key="2">
    <source>
        <dbReference type="Proteomes" id="UP000694846"/>
    </source>
</evidence>
<evidence type="ECO:0000313" key="3">
    <source>
        <dbReference type="RefSeq" id="XP_025407308.1"/>
    </source>
</evidence>
<gene>
    <name evidence="3" type="primary">LOC112681257</name>
</gene>
<dbReference type="AlphaFoldDB" id="A0A8B8F954"/>
<feature type="compositionally biased region" description="Basic and acidic residues" evidence="1">
    <location>
        <begin position="239"/>
        <end position="248"/>
    </location>
</feature>
<reference evidence="3" key="1">
    <citation type="submission" date="2025-08" db="UniProtKB">
        <authorList>
            <consortium name="RefSeq"/>
        </authorList>
    </citation>
    <scope>IDENTIFICATION</scope>
    <source>
        <tissue evidence="3">Whole body</tissue>
    </source>
</reference>
<organism evidence="2 3">
    <name type="scientific">Sipha flava</name>
    <name type="common">yellow sugarcane aphid</name>
    <dbReference type="NCBI Taxonomy" id="143950"/>
    <lineage>
        <taxon>Eukaryota</taxon>
        <taxon>Metazoa</taxon>
        <taxon>Ecdysozoa</taxon>
        <taxon>Arthropoda</taxon>
        <taxon>Hexapoda</taxon>
        <taxon>Insecta</taxon>
        <taxon>Pterygota</taxon>
        <taxon>Neoptera</taxon>
        <taxon>Paraneoptera</taxon>
        <taxon>Hemiptera</taxon>
        <taxon>Sternorrhyncha</taxon>
        <taxon>Aphidomorpha</taxon>
        <taxon>Aphidoidea</taxon>
        <taxon>Aphididae</taxon>
        <taxon>Sipha</taxon>
    </lineage>
</organism>